<evidence type="ECO:0000259" key="1">
    <source>
        <dbReference type="Pfam" id="PF10728"/>
    </source>
</evidence>
<dbReference type="InterPro" id="IPR008927">
    <property type="entry name" value="6-PGluconate_DH-like_C_sf"/>
</dbReference>
<dbReference type="Gene3D" id="1.10.1040.20">
    <property type="entry name" value="ProC-like, C-terminal domain"/>
    <property type="match status" value="1"/>
</dbReference>
<dbReference type="PANTHER" id="PTHR40459">
    <property type="entry name" value="CONSERVED HYPOTHETICAL ALANINE AND LEUCINE RICH PROTEIN"/>
    <property type="match status" value="1"/>
</dbReference>
<evidence type="ECO:0000313" key="2">
    <source>
        <dbReference type="EMBL" id="MPM01479.1"/>
    </source>
</evidence>
<feature type="domain" description="DUF2520" evidence="1">
    <location>
        <begin position="129"/>
        <end position="250"/>
    </location>
</feature>
<protein>
    <recommendedName>
        <fullName evidence="1">DUF2520 domain-containing protein</fullName>
    </recommendedName>
</protein>
<dbReference type="EMBL" id="VSSQ01000798">
    <property type="protein sequence ID" value="MPM01479.1"/>
    <property type="molecule type" value="Genomic_DNA"/>
</dbReference>
<accession>A0A644WD11</accession>
<proteinExistence type="predicted"/>
<reference evidence="2" key="1">
    <citation type="submission" date="2019-08" db="EMBL/GenBank/DDBJ databases">
        <authorList>
            <person name="Kucharzyk K."/>
            <person name="Murdoch R.W."/>
            <person name="Higgins S."/>
            <person name="Loffler F."/>
        </authorList>
    </citation>
    <scope>NUCLEOTIDE SEQUENCE</scope>
</reference>
<comment type="caution">
    <text evidence="2">The sequence shown here is derived from an EMBL/GenBank/DDBJ whole genome shotgun (WGS) entry which is preliminary data.</text>
</comment>
<dbReference type="InterPro" id="IPR018931">
    <property type="entry name" value="DUF2520"/>
</dbReference>
<dbReference type="InterPro" id="IPR036291">
    <property type="entry name" value="NAD(P)-bd_dom_sf"/>
</dbReference>
<dbReference type="PANTHER" id="PTHR40459:SF1">
    <property type="entry name" value="CONSERVED HYPOTHETICAL ALANINE AND LEUCINE RICH PROTEIN"/>
    <property type="match status" value="1"/>
</dbReference>
<gene>
    <name evidence="2" type="ORF">SDC9_47719</name>
</gene>
<organism evidence="2">
    <name type="scientific">bioreactor metagenome</name>
    <dbReference type="NCBI Taxonomy" id="1076179"/>
    <lineage>
        <taxon>unclassified sequences</taxon>
        <taxon>metagenomes</taxon>
        <taxon>ecological metagenomes</taxon>
    </lineage>
</organism>
<name>A0A644WD11_9ZZZZ</name>
<dbReference type="SUPFAM" id="SSF48179">
    <property type="entry name" value="6-phosphogluconate dehydrogenase C-terminal domain-like"/>
    <property type="match status" value="1"/>
</dbReference>
<dbReference type="AlphaFoldDB" id="A0A644WD11"/>
<dbReference type="SUPFAM" id="SSF51735">
    <property type="entry name" value="NAD(P)-binding Rossmann-fold domains"/>
    <property type="match status" value="1"/>
</dbReference>
<dbReference type="InterPro" id="IPR037108">
    <property type="entry name" value="TM1727-like_C_sf"/>
</dbReference>
<dbReference type="Pfam" id="PF10728">
    <property type="entry name" value="DUF2520"/>
    <property type="match status" value="1"/>
</dbReference>
<dbReference type="Gene3D" id="3.40.50.720">
    <property type="entry name" value="NAD(P)-binding Rossmann-like Domain"/>
    <property type="match status" value="1"/>
</dbReference>
<sequence length="264" mass="29743">MHKKTAMVKDFKKIKPPKSINSVTIIGKNGNVSWHLQNALSSLSISHTIISSKEALKRIELNSNLIIIAVADSAVEKVAKKIKSKNSILVHTSGSLDMNILKSYAENYGVIYPLQTLSKEKQIKFSDTPLCIEGSSDETSKSLMKFSKKLSKRVSLISSDKRLKLHLAAVFCSNFINHLIGIAKEILEKEDIPAEIIYPLVIETIQKAMNNNPFEVQTGPAIREDYHIMQTHLDLLLKDEKEVYEVISSKIINRKRTKMKNTKK</sequence>